<gene>
    <name evidence="3" type="ORF">HHUB_2123</name>
</gene>
<feature type="transmembrane region" description="Helical" evidence="1">
    <location>
        <begin position="376"/>
        <end position="397"/>
    </location>
</feature>
<dbReference type="PROSITE" id="PS50850">
    <property type="entry name" value="MFS"/>
    <property type="match status" value="1"/>
</dbReference>
<dbReference type="Proteomes" id="UP000066737">
    <property type="component" value="Chromosome I"/>
</dbReference>
<feature type="transmembrane region" description="Helical" evidence="1">
    <location>
        <begin position="317"/>
        <end position="336"/>
    </location>
</feature>
<dbReference type="RefSeq" id="WP_059056562.1">
    <property type="nucleotide sequence ID" value="NZ_CEML01000002.1"/>
</dbReference>
<feature type="domain" description="Major facilitator superfamily (MFS) profile" evidence="2">
    <location>
        <begin position="1"/>
        <end position="429"/>
    </location>
</feature>
<name>A0A0U5CXH5_9EURY</name>
<proteinExistence type="predicted"/>
<feature type="transmembrane region" description="Helical" evidence="1">
    <location>
        <begin position="9"/>
        <end position="31"/>
    </location>
</feature>
<feature type="transmembrane region" description="Helical" evidence="1">
    <location>
        <begin position="246"/>
        <end position="265"/>
    </location>
</feature>
<dbReference type="KEGG" id="hhb:Hhub_2123"/>
<dbReference type="GeneID" id="91109599"/>
<evidence type="ECO:0000313" key="4">
    <source>
        <dbReference type="Proteomes" id="UP000066737"/>
    </source>
</evidence>
<sequence length="429" mass="43509">MFDIGDRWLVAWSVGYAAVGASSVLVPLYAIALGADAFVVAVVAATAAFAGIPGALAWGRLATRTGRYRPFLLVSLGLSAVSFVALPLAESLPAVVAANAALQFAVAAAAPVLALLVVSGHPDPEWDRRIGVLNAWQGYGWLAGLLAGAAWTAVAGRYVAAVTAQRWFFYASAVACALATALAWRWLPGRPDVSTARFGRATVSIESLQRGAGRAARLAPFSGVRSFWALRRLHPRALAARLTPGLSGYLAAATLFFTGFAVFFGPLPSYLATDLGLSSGSVFALFLVSSAASAVAYERVGALAAVRSAEAVQTTALAARVLLFPAVAFAAVLGALALPGLVVLFVAVGLTWAVVAVTGTTIVARLAPPAVRGDALGAYTALGGLGTAVGSVVGGLLATELSYVGAFGVAGGLVLAGAVVAAVTRRTTE</sequence>
<feature type="transmembrane region" description="Helical" evidence="1">
    <location>
        <begin position="342"/>
        <end position="364"/>
    </location>
</feature>
<organism evidence="3 4">
    <name type="scientific">Halobacterium hubeiense</name>
    <dbReference type="NCBI Taxonomy" id="1407499"/>
    <lineage>
        <taxon>Archaea</taxon>
        <taxon>Methanobacteriati</taxon>
        <taxon>Methanobacteriota</taxon>
        <taxon>Stenosarchaea group</taxon>
        <taxon>Halobacteria</taxon>
        <taxon>Halobacteriales</taxon>
        <taxon>Halobacteriaceae</taxon>
        <taxon>Halobacterium</taxon>
    </lineage>
</organism>
<keyword evidence="1" id="KW-0812">Transmembrane</keyword>
<keyword evidence="1" id="KW-1133">Transmembrane helix</keyword>
<dbReference type="EMBL" id="LN831302">
    <property type="protein sequence ID" value="CQH54738.1"/>
    <property type="molecule type" value="Genomic_DNA"/>
</dbReference>
<dbReference type="AlphaFoldDB" id="A0A0U5CXH5"/>
<feature type="transmembrane region" description="Helical" evidence="1">
    <location>
        <begin position="71"/>
        <end position="89"/>
    </location>
</feature>
<keyword evidence="1" id="KW-0472">Membrane</keyword>
<reference evidence="4" key="1">
    <citation type="journal article" date="2016" name="Environ. Microbiol.">
        <title>The complete genome of a viable archaeum isolated from 123-million-year-old rock salt.</title>
        <authorList>
            <person name="Jaakkola S.T."/>
            <person name="Pfeiffer F."/>
            <person name="Ravantti J.J."/>
            <person name="Guo Q."/>
            <person name="Liu Y."/>
            <person name="Chen X."/>
            <person name="Ma H."/>
            <person name="Yang C."/>
            <person name="Oksanen H.M."/>
            <person name="Bamford D.H."/>
        </authorList>
    </citation>
    <scope>NUCLEOTIDE SEQUENCE</scope>
    <source>
        <strain evidence="4">JI20-1</strain>
    </source>
</reference>
<feature type="transmembrane region" description="Helical" evidence="1">
    <location>
        <begin position="403"/>
        <end position="423"/>
    </location>
</feature>
<dbReference type="Pfam" id="PF07690">
    <property type="entry name" value="MFS_1"/>
    <property type="match status" value="2"/>
</dbReference>
<evidence type="ECO:0000259" key="2">
    <source>
        <dbReference type="PROSITE" id="PS50850"/>
    </source>
</evidence>
<dbReference type="PANTHER" id="PTHR23518">
    <property type="entry name" value="C-METHYLTRANSFERASE"/>
    <property type="match status" value="1"/>
</dbReference>
<protein>
    <submittedName>
        <fullName evidence="3">Major facilitator superfamily transport protein</fullName>
    </submittedName>
</protein>
<feature type="transmembrane region" description="Helical" evidence="1">
    <location>
        <begin position="95"/>
        <end position="118"/>
    </location>
</feature>
<dbReference type="InterPro" id="IPR011701">
    <property type="entry name" value="MFS"/>
</dbReference>
<evidence type="ECO:0000313" key="3">
    <source>
        <dbReference type="EMBL" id="CQH54738.1"/>
    </source>
</evidence>
<dbReference type="Gene3D" id="1.20.1250.20">
    <property type="entry name" value="MFS general substrate transporter like domains"/>
    <property type="match status" value="1"/>
</dbReference>
<feature type="transmembrane region" description="Helical" evidence="1">
    <location>
        <begin position="167"/>
        <end position="187"/>
    </location>
</feature>
<accession>A0A0U5CXH5</accession>
<dbReference type="STRING" id="1407499.HHUB_2123"/>
<feature type="transmembrane region" description="Helical" evidence="1">
    <location>
        <begin position="139"/>
        <end position="161"/>
    </location>
</feature>
<dbReference type="SUPFAM" id="SSF103473">
    <property type="entry name" value="MFS general substrate transporter"/>
    <property type="match status" value="1"/>
</dbReference>
<evidence type="ECO:0000256" key="1">
    <source>
        <dbReference type="SAM" id="Phobius"/>
    </source>
</evidence>
<dbReference type="GO" id="GO:0022857">
    <property type="term" value="F:transmembrane transporter activity"/>
    <property type="evidence" value="ECO:0007669"/>
    <property type="project" value="InterPro"/>
</dbReference>
<dbReference type="InterPro" id="IPR036259">
    <property type="entry name" value="MFS_trans_sf"/>
</dbReference>
<keyword evidence="4" id="KW-1185">Reference proteome</keyword>
<dbReference type="InterPro" id="IPR020846">
    <property type="entry name" value="MFS_dom"/>
</dbReference>
<dbReference type="OrthoDB" id="86286at2157"/>
<feature type="transmembrane region" description="Helical" evidence="1">
    <location>
        <begin position="277"/>
        <end position="297"/>
    </location>
</feature>
<dbReference type="PANTHER" id="PTHR23518:SF2">
    <property type="entry name" value="MAJOR FACILITATOR SUPERFAMILY TRANSPORTER"/>
    <property type="match status" value="1"/>
</dbReference>
<feature type="transmembrane region" description="Helical" evidence="1">
    <location>
        <begin position="37"/>
        <end position="59"/>
    </location>
</feature>